<organism evidence="6 7">
    <name type="scientific">Lucifera butyrica</name>
    <dbReference type="NCBI Taxonomy" id="1351585"/>
    <lineage>
        <taxon>Bacteria</taxon>
        <taxon>Bacillati</taxon>
        <taxon>Bacillota</taxon>
        <taxon>Negativicutes</taxon>
        <taxon>Veillonellales</taxon>
        <taxon>Veillonellaceae</taxon>
        <taxon>Lucifera</taxon>
    </lineage>
</organism>
<feature type="short sequence motif" description="GXGXXG" evidence="4">
    <location>
        <begin position="24"/>
        <end position="29"/>
    </location>
</feature>
<keyword evidence="7" id="KW-1185">Reference proteome</keyword>
<name>A0A498RBF5_9FIRM</name>
<dbReference type="InterPro" id="IPR016035">
    <property type="entry name" value="Acyl_Trfase/lysoPLipase"/>
</dbReference>
<dbReference type="GO" id="GO:0016740">
    <property type="term" value="F:transferase activity"/>
    <property type="evidence" value="ECO:0007669"/>
    <property type="project" value="UniProtKB-KW"/>
</dbReference>
<reference evidence="6 7" key="1">
    <citation type="submission" date="2018-06" db="EMBL/GenBank/DDBJ databases">
        <authorList>
            <person name="Strepis N."/>
        </authorList>
    </citation>
    <scope>NUCLEOTIDE SEQUENCE [LARGE SCALE GENOMIC DNA]</scope>
    <source>
        <strain evidence="6">LUCI</strain>
    </source>
</reference>
<evidence type="ECO:0000256" key="3">
    <source>
        <dbReference type="ARBA" id="ARBA00023098"/>
    </source>
</evidence>
<evidence type="ECO:0000313" key="6">
    <source>
        <dbReference type="EMBL" id="VBB08295.1"/>
    </source>
</evidence>
<proteinExistence type="predicted"/>
<dbReference type="CDD" id="cd07205">
    <property type="entry name" value="Pat_PNPLA6_PNPLA7_NTE1_like"/>
    <property type="match status" value="1"/>
</dbReference>
<feature type="active site" description="Proton acceptor" evidence="4">
    <location>
        <position position="204"/>
    </location>
</feature>
<dbReference type="GO" id="GO:0016787">
    <property type="term" value="F:hydrolase activity"/>
    <property type="evidence" value="ECO:0007669"/>
    <property type="project" value="UniProtKB-UniRule"/>
</dbReference>
<keyword evidence="1 4" id="KW-0378">Hydrolase</keyword>
<dbReference type="GO" id="GO:0016042">
    <property type="term" value="P:lipid catabolic process"/>
    <property type="evidence" value="ECO:0007669"/>
    <property type="project" value="UniProtKB-UniRule"/>
</dbReference>
<evidence type="ECO:0000256" key="2">
    <source>
        <dbReference type="ARBA" id="ARBA00022963"/>
    </source>
</evidence>
<dbReference type="Pfam" id="PF01734">
    <property type="entry name" value="Patatin"/>
    <property type="match status" value="1"/>
</dbReference>
<evidence type="ECO:0000256" key="1">
    <source>
        <dbReference type="ARBA" id="ARBA00022801"/>
    </source>
</evidence>
<feature type="short sequence motif" description="DGA/G" evidence="4">
    <location>
        <begin position="204"/>
        <end position="206"/>
    </location>
</feature>
<protein>
    <submittedName>
        <fullName evidence="6">Acyl transferase/acyl hydrolase/lysophospholipase</fullName>
    </submittedName>
</protein>
<accession>A0A498RBF5</accession>
<dbReference type="PANTHER" id="PTHR14226:SF29">
    <property type="entry name" value="NEUROPATHY TARGET ESTERASE SWS"/>
    <property type="match status" value="1"/>
</dbReference>
<evidence type="ECO:0000256" key="4">
    <source>
        <dbReference type="PROSITE-ProRule" id="PRU01161"/>
    </source>
</evidence>
<dbReference type="PROSITE" id="PS51635">
    <property type="entry name" value="PNPLA"/>
    <property type="match status" value="1"/>
</dbReference>
<dbReference type="InterPro" id="IPR002641">
    <property type="entry name" value="PNPLA_dom"/>
</dbReference>
<dbReference type="InterPro" id="IPR050301">
    <property type="entry name" value="NTE"/>
</dbReference>
<dbReference type="AlphaFoldDB" id="A0A498RBF5"/>
<dbReference type="SUPFAM" id="SSF52151">
    <property type="entry name" value="FabD/lysophospholipase-like"/>
    <property type="match status" value="1"/>
</dbReference>
<evidence type="ECO:0000313" key="7">
    <source>
        <dbReference type="Proteomes" id="UP000277811"/>
    </source>
</evidence>
<gene>
    <name evidence="6" type="ORF">LUCI_3566</name>
</gene>
<feature type="domain" description="PNPLA" evidence="5">
    <location>
        <begin position="20"/>
        <end position="217"/>
    </location>
</feature>
<dbReference type="PANTHER" id="PTHR14226">
    <property type="entry name" value="NEUROPATHY TARGET ESTERASE/SWISS CHEESE D.MELANOGASTER"/>
    <property type="match status" value="1"/>
</dbReference>
<dbReference type="Proteomes" id="UP000277811">
    <property type="component" value="Unassembled WGS sequence"/>
</dbReference>
<keyword evidence="3 4" id="KW-0443">Lipid metabolism</keyword>
<keyword evidence="2 4" id="KW-0442">Lipid degradation</keyword>
<dbReference type="EMBL" id="UPPP01000086">
    <property type="protein sequence ID" value="VBB08295.1"/>
    <property type="molecule type" value="Genomic_DNA"/>
</dbReference>
<sequence length="311" mass="34281">MPIADTNHNFQLARKKKVGLALSGGGIRGATHIGVLKALTDFHIPIDMIAGTSAGSIVAALFACGFSPRQMQKMADNINIKDLIDLKVTVTDLMKHGMHWLFSGKFRFWSVLPNGLIKGDKLEQYFSGLWQDRTVRDVIIPLAITAVDINSADTVFFVTPVPGSRGIPNARYYYNTTLTEAVRASISIPGIFSPKKYRGMNLVDGAVKDNLPVDILHHMGADVIIAVDLGYSGQTNYEIKSVAEILIQCTEIIGREVTLFKAEPYADIIIRPPVYDISFKDTKQIALCIQRGEESTREQMGNIKKVLTKIS</sequence>
<feature type="active site" description="Nucleophile" evidence="4">
    <location>
        <position position="53"/>
    </location>
</feature>
<evidence type="ECO:0000259" key="5">
    <source>
        <dbReference type="PROSITE" id="PS51635"/>
    </source>
</evidence>
<dbReference type="Gene3D" id="3.40.1090.10">
    <property type="entry name" value="Cytosolic phospholipase A2 catalytic domain"/>
    <property type="match status" value="1"/>
</dbReference>
<feature type="short sequence motif" description="GXSXG" evidence="4">
    <location>
        <begin position="51"/>
        <end position="55"/>
    </location>
</feature>
<dbReference type="RefSeq" id="WP_207857983.1">
    <property type="nucleotide sequence ID" value="NZ_UPPP01000086.1"/>
</dbReference>
<keyword evidence="6" id="KW-0808">Transferase</keyword>